<dbReference type="Proteomes" id="UP000231246">
    <property type="component" value="Unassembled WGS sequence"/>
</dbReference>
<name>A0A2H0BU12_9BACT</name>
<evidence type="ECO:0000313" key="3">
    <source>
        <dbReference type="Proteomes" id="UP000231246"/>
    </source>
</evidence>
<dbReference type="InterPro" id="IPR029058">
    <property type="entry name" value="AB_hydrolase_fold"/>
</dbReference>
<proteinExistence type="predicted"/>
<dbReference type="Pfam" id="PF00326">
    <property type="entry name" value="Peptidase_S9"/>
    <property type="match status" value="1"/>
</dbReference>
<protein>
    <recommendedName>
        <fullName evidence="1">Peptidase S9 prolyl oligopeptidase catalytic domain-containing protein</fullName>
    </recommendedName>
</protein>
<dbReference type="GO" id="GO:0008236">
    <property type="term" value="F:serine-type peptidase activity"/>
    <property type="evidence" value="ECO:0007669"/>
    <property type="project" value="InterPro"/>
</dbReference>
<feature type="domain" description="Peptidase S9 prolyl oligopeptidase catalytic" evidence="1">
    <location>
        <begin position="187"/>
        <end position="261"/>
    </location>
</feature>
<dbReference type="GO" id="GO:0006508">
    <property type="term" value="P:proteolysis"/>
    <property type="evidence" value="ECO:0007669"/>
    <property type="project" value="InterPro"/>
</dbReference>
<gene>
    <name evidence="2" type="ORF">COW99_05275</name>
</gene>
<organism evidence="2 3">
    <name type="scientific">Candidatus Roizmanbacteria bacterium CG22_combo_CG10-13_8_21_14_all_38_20</name>
    <dbReference type="NCBI Taxonomy" id="1974862"/>
    <lineage>
        <taxon>Bacteria</taxon>
        <taxon>Candidatus Roizmaniibacteriota</taxon>
    </lineage>
</organism>
<dbReference type="EMBL" id="PCTA01000033">
    <property type="protein sequence ID" value="PIP61176.1"/>
    <property type="molecule type" value="Genomic_DNA"/>
</dbReference>
<reference evidence="2 3" key="1">
    <citation type="submission" date="2017-09" db="EMBL/GenBank/DDBJ databases">
        <title>Depth-based differentiation of microbial function through sediment-hosted aquifers and enrichment of novel symbionts in the deep terrestrial subsurface.</title>
        <authorList>
            <person name="Probst A.J."/>
            <person name="Ladd B."/>
            <person name="Jarett J.K."/>
            <person name="Geller-Mcgrath D.E."/>
            <person name="Sieber C.M."/>
            <person name="Emerson J.B."/>
            <person name="Anantharaman K."/>
            <person name="Thomas B.C."/>
            <person name="Malmstrom R."/>
            <person name="Stieglmeier M."/>
            <person name="Klingl A."/>
            <person name="Woyke T."/>
            <person name="Ryan C.M."/>
            <person name="Banfield J.F."/>
        </authorList>
    </citation>
    <scope>NUCLEOTIDE SEQUENCE [LARGE SCALE GENOMIC DNA]</scope>
    <source>
        <strain evidence="2">CG22_combo_CG10-13_8_21_14_all_38_20</strain>
    </source>
</reference>
<dbReference type="AlphaFoldDB" id="A0A2H0BU12"/>
<dbReference type="Gene3D" id="3.40.50.1820">
    <property type="entry name" value="alpha/beta hydrolase"/>
    <property type="match status" value="1"/>
</dbReference>
<accession>A0A2H0BU12</accession>
<comment type="caution">
    <text evidence="2">The sequence shown here is derived from an EMBL/GenBank/DDBJ whole genome shotgun (WGS) entry which is preliminary data.</text>
</comment>
<evidence type="ECO:0000259" key="1">
    <source>
        <dbReference type="Pfam" id="PF00326"/>
    </source>
</evidence>
<sequence length="277" mass="31589">MYNFELLRIKKIAGILYSNVSEQSLNNDTVVIYGPGAPIPPDNGNLPDAKHILSYQTDLFVPDYIGYGRSDGICTPQGCIQTFLDLYHEFMAGTTAINHYSRKKRILKYKRIIFMGRSFGGSYIPLLPRFEKKISELCLIYPAVNNKACGSIQGEESNEDFMRGMKKDGYHYLYRGITSPIWRKHLNNEDGLAPVDNVKYLDNTKIFIGHGINDQCIDYSQSASFHKQLITTHPQSKSNFKLVLYKEAGHDYRTSNQAAYDSLQWFNLAKVKTTKEV</sequence>
<dbReference type="SUPFAM" id="SSF53474">
    <property type="entry name" value="alpha/beta-Hydrolases"/>
    <property type="match status" value="1"/>
</dbReference>
<evidence type="ECO:0000313" key="2">
    <source>
        <dbReference type="EMBL" id="PIP61176.1"/>
    </source>
</evidence>
<dbReference type="InterPro" id="IPR001375">
    <property type="entry name" value="Peptidase_S9_cat"/>
</dbReference>